<accession>B7PQ28</accession>
<reference evidence="1 3" key="1">
    <citation type="submission" date="2008-03" db="EMBL/GenBank/DDBJ databases">
        <title>Annotation of Ixodes scapularis.</title>
        <authorList>
            <consortium name="Ixodes scapularis Genome Project Consortium"/>
            <person name="Caler E."/>
            <person name="Hannick L.I."/>
            <person name="Bidwell S."/>
            <person name="Joardar V."/>
            <person name="Thiagarajan M."/>
            <person name="Amedeo P."/>
            <person name="Galinsky K.J."/>
            <person name="Schobel S."/>
            <person name="Inman J."/>
            <person name="Hostetler J."/>
            <person name="Miller J."/>
            <person name="Hammond M."/>
            <person name="Megy K."/>
            <person name="Lawson D."/>
            <person name="Kodira C."/>
            <person name="Sutton G."/>
            <person name="Meyer J."/>
            <person name="Hill C.A."/>
            <person name="Birren B."/>
            <person name="Nene V."/>
            <person name="Collins F."/>
            <person name="Alarcon-Chaidez F."/>
            <person name="Wikel S."/>
            <person name="Strausberg R."/>
        </authorList>
    </citation>
    <scope>NUCLEOTIDE SEQUENCE [LARGE SCALE GENOMIC DNA]</scope>
    <source>
        <strain evidence="3">Wikel</strain>
        <strain evidence="1">Wikel colony</strain>
    </source>
</reference>
<gene>
    <name evidence="1" type="ORF">IscW_ISCW005725</name>
</gene>
<dbReference type="EMBL" id="ABJB010762430">
    <property type="status" value="NOT_ANNOTATED_CDS"/>
    <property type="molecule type" value="Genomic_DNA"/>
</dbReference>
<dbReference type="Proteomes" id="UP000001555">
    <property type="component" value="Unassembled WGS sequence"/>
</dbReference>
<evidence type="ECO:0000313" key="1">
    <source>
        <dbReference type="EMBL" id="EEC08700.1"/>
    </source>
</evidence>
<dbReference type="EnsemblMetazoa" id="ISCW005725-RA">
    <property type="protein sequence ID" value="ISCW005725-PA"/>
    <property type="gene ID" value="ISCW005725"/>
</dbReference>
<dbReference type="EMBL" id="DS762475">
    <property type="protein sequence ID" value="EEC08700.1"/>
    <property type="molecule type" value="Genomic_DNA"/>
</dbReference>
<evidence type="ECO:0000313" key="2">
    <source>
        <dbReference type="EnsemblMetazoa" id="ISCW005725-PA"/>
    </source>
</evidence>
<dbReference type="VEuPathDB" id="VectorBase:ISCW005725"/>
<sequence>MGASPTVEHVMWDCPGYQSLQQQHLPQDIQTFLDWTTLGNDGRAHNTLLSL</sequence>
<proteinExistence type="predicted"/>
<dbReference type="InParanoid" id="B7PQ28"/>
<evidence type="ECO:0000313" key="3">
    <source>
        <dbReference type="Proteomes" id="UP000001555"/>
    </source>
</evidence>
<organism>
    <name type="scientific">Ixodes scapularis</name>
    <name type="common">Black-legged tick</name>
    <name type="synonym">Deer tick</name>
    <dbReference type="NCBI Taxonomy" id="6945"/>
    <lineage>
        <taxon>Eukaryota</taxon>
        <taxon>Metazoa</taxon>
        <taxon>Ecdysozoa</taxon>
        <taxon>Arthropoda</taxon>
        <taxon>Chelicerata</taxon>
        <taxon>Arachnida</taxon>
        <taxon>Acari</taxon>
        <taxon>Parasitiformes</taxon>
        <taxon>Ixodida</taxon>
        <taxon>Ixodoidea</taxon>
        <taxon>Ixodidae</taxon>
        <taxon>Ixodinae</taxon>
        <taxon>Ixodes</taxon>
    </lineage>
</organism>
<protein>
    <submittedName>
        <fullName evidence="1 2">Uncharacterized protein</fullName>
    </submittedName>
</protein>
<dbReference type="AlphaFoldDB" id="B7PQ28"/>
<keyword evidence="3" id="KW-1185">Reference proteome</keyword>
<dbReference type="HOGENOM" id="CLU_3108738_0_0_1"/>
<dbReference type="VEuPathDB" id="VectorBase:ISCI005725"/>
<dbReference type="PaxDb" id="6945-B7PQ28"/>
<reference evidence="2" key="2">
    <citation type="submission" date="2020-05" db="UniProtKB">
        <authorList>
            <consortium name="EnsemblMetazoa"/>
        </authorList>
    </citation>
    <scope>IDENTIFICATION</scope>
    <source>
        <strain evidence="2">wikel</strain>
    </source>
</reference>
<name>B7PQ28_IXOSC</name>